<evidence type="ECO:0000259" key="1">
    <source>
        <dbReference type="Pfam" id="PF08547"/>
    </source>
</evidence>
<comment type="caution">
    <text evidence="2">The sequence shown here is derived from an EMBL/GenBank/DDBJ whole genome shotgun (WGS) entry which is preliminary data.</text>
</comment>
<name>A0ABN9T3H1_9DINO</name>
<dbReference type="InterPro" id="IPR013857">
    <property type="entry name" value="NADH-UbQ_OxRdtase-assoc_prot30"/>
</dbReference>
<organism evidence="2 3">
    <name type="scientific">Prorocentrum cordatum</name>
    <dbReference type="NCBI Taxonomy" id="2364126"/>
    <lineage>
        <taxon>Eukaryota</taxon>
        <taxon>Sar</taxon>
        <taxon>Alveolata</taxon>
        <taxon>Dinophyceae</taxon>
        <taxon>Prorocentrales</taxon>
        <taxon>Prorocentraceae</taxon>
        <taxon>Prorocentrum</taxon>
    </lineage>
</organism>
<gene>
    <name evidence="2" type="ORF">PCOR1329_LOCUS35206</name>
</gene>
<dbReference type="Pfam" id="PF08547">
    <property type="entry name" value="CIA30"/>
    <property type="match status" value="1"/>
</dbReference>
<keyword evidence="3" id="KW-1185">Reference proteome</keyword>
<dbReference type="EMBL" id="CAUYUJ010014304">
    <property type="protein sequence ID" value="CAK0839552.1"/>
    <property type="molecule type" value="Genomic_DNA"/>
</dbReference>
<dbReference type="InterPro" id="IPR008979">
    <property type="entry name" value="Galactose-bd-like_sf"/>
</dbReference>
<evidence type="ECO:0000313" key="2">
    <source>
        <dbReference type="EMBL" id="CAK0839552.1"/>
    </source>
</evidence>
<dbReference type="Proteomes" id="UP001189429">
    <property type="component" value="Unassembled WGS sequence"/>
</dbReference>
<evidence type="ECO:0000313" key="3">
    <source>
        <dbReference type="Proteomes" id="UP001189429"/>
    </source>
</evidence>
<dbReference type="SUPFAM" id="SSF49785">
    <property type="entry name" value="Galactose-binding domain-like"/>
    <property type="match status" value="1"/>
</dbReference>
<reference evidence="2" key="1">
    <citation type="submission" date="2023-10" db="EMBL/GenBank/DDBJ databases">
        <authorList>
            <person name="Chen Y."/>
            <person name="Shah S."/>
            <person name="Dougan E. K."/>
            <person name="Thang M."/>
            <person name="Chan C."/>
        </authorList>
    </citation>
    <scope>NUCLEOTIDE SEQUENCE [LARGE SCALE GENOMIC DNA]</scope>
</reference>
<sequence>MTVPPMPPGAAPEHSQLFCRVYRASRSGELGKGRAMGRALVALALLHVGAGRPDGLWGSVKMVDELLAMARDQVKFEIKNHKVKFENRGSKTQGPPGQAQGEDLVVLATFDGATGTTYSWRAMNDPVMGGRSHSTFEVEGSEGHFKGTCAVVPFLNAPGFCKVGTQQSLFSPPPHFANASRFSEGALYLDVETTTPEYGGFMVAFGATNAKRPGGAMHHSAPSFKAGFKVPGTARTTVRVPFSDFSVDWSDFTGRCDTKDPNNGYQHHCCSAERPDVCPRADNLDKISSLEIWAEGVAGDFDIKVFSIGAGPLKDHQGPLMI</sequence>
<feature type="domain" description="NADH:ubiquinone oxidoreductase intermediate-associated protein 30" evidence="1">
    <location>
        <begin position="116"/>
        <end position="247"/>
    </location>
</feature>
<proteinExistence type="predicted"/>
<accession>A0ABN9T3H1</accession>
<protein>
    <recommendedName>
        <fullName evidence="1">NADH:ubiquinone oxidoreductase intermediate-associated protein 30 domain-containing protein</fullName>
    </recommendedName>
</protein>